<gene>
    <name evidence="3" type="ORF">PBRASI_LOCUS2828</name>
</gene>
<feature type="transmembrane region" description="Helical" evidence="2">
    <location>
        <begin position="171"/>
        <end position="192"/>
    </location>
</feature>
<protein>
    <submittedName>
        <fullName evidence="3">5702_t:CDS:1</fullName>
    </submittedName>
</protein>
<evidence type="ECO:0000313" key="4">
    <source>
        <dbReference type="Proteomes" id="UP000789739"/>
    </source>
</evidence>
<keyword evidence="2" id="KW-0812">Transmembrane</keyword>
<evidence type="ECO:0000256" key="2">
    <source>
        <dbReference type="SAM" id="Phobius"/>
    </source>
</evidence>
<dbReference type="OrthoDB" id="2448484at2759"/>
<accession>A0A9N8ZS79</accession>
<proteinExistence type="predicted"/>
<organism evidence="3 4">
    <name type="scientific">Paraglomus brasilianum</name>
    <dbReference type="NCBI Taxonomy" id="144538"/>
    <lineage>
        <taxon>Eukaryota</taxon>
        <taxon>Fungi</taxon>
        <taxon>Fungi incertae sedis</taxon>
        <taxon>Mucoromycota</taxon>
        <taxon>Glomeromycotina</taxon>
        <taxon>Glomeromycetes</taxon>
        <taxon>Paraglomerales</taxon>
        <taxon>Paraglomeraceae</taxon>
        <taxon>Paraglomus</taxon>
    </lineage>
</organism>
<comment type="caution">
    <text evidence="3">The sequence shown here is derived from an EMBL/GenBank/DDBJ whole genome shotgun (WGS) entry which is preliminary data.</text>
</comment>
<name>A0A9N8ZS79_9GLOM</name>
<keyword evidence="4" id="KW-1185">Reference proteome</keyword>
<keyword evidence="1" id="KW-0175">Coiled coil</keyword>
<keyword evidence="2" id="KW-0472">Membrane</keyword>
<keyword evidence="2" id="KW-1133">Transmembrane helix</keyword>
<evidence type="ECO:0000313" key="3">
    <source>
        <dbReference type="EMBL" id="CAG8505372.1"/>
    </source>
</evidence>
<reference evidence="3" key="1">
    <citation type="submission" date="2021-06" db="EMBL/GenBank/DDBJ databases">
        <authorList>
            <person name="Kallberg Y."/>
            <person name="Tangrot J."/>
            <person name="Rosling A."/>
        </authorList>
    </citation>
    <scope>NUCLEOTIDE SEQUENCE</scope>
    <source>
        <strain evidence="3">BR232B</strain>
    </source>
</reference>
<dbReference type="EMBL" id="CAJVPI010000234">
    <property type="protein sequence ID" value="CAG8505372.1"/>
    <property type="molecule type" value="Genomic_DNA"/>
</dbReference>
<feature type="coiled-coil region" evidence="1">
    <location>
        <begin position="90"/>
        <end position="158"/>
    </location>
</feature>
<dbReference type="AlphaFoldDB" id="A0A9N8ZS79"/>
<sequence length="198" mass="22360">MAKIILIGVILSKERITVIAVKIGSLVKIIKEIEERMFLEMCGRRFDKAKEYYGVPSLDRVVREVYCSHDCAEKYKSDPHGKVEYLPQTWEEVKNQLAQVLAELKKLKNNSSNKDSEKLEQQIVQNEKLIKEGENLSVAEVQEQVNKSQALMKEFNNVSATEDNKVGNGSLPYVVGGSVILASAGIIGYFLLKKNKRK</sequence>
<dbReference type="Proteomes" id="UP000789739">
    <property type="component" value="Unassembled WGS sequence"/>
</dbReference>
<evidence type="ECO:0000256" key="1">
    <source>
        <dbReference type="SAM" id="Coils"/>
    </source>
</evidence>